<dbReference type="Proteomes" id="UP000772434">
    <property type="component" value="Unassembled WGS sequence"/>
</dbReference>
<dbReference type="AlphaFoldDB" id="A0A9P5PQK1"/>
<feature type="chain" id="PRO_5040512043" evidence="2">
    <location>
        <begin position="21"/>
        <end position="308"/>
    </location>
</feature>
<sequence>MVTLIIFLISILAIQLAVHADGNVTCSGTGMDWYTNFVGESPCKTYERLRQICNPAFEVGVMRTSTPPDVCDEQLADCCCNSIAFALSMLCLNCQQNIGTGTGYDAGDGAYELYLQGDRVTGFCAPVNNQTLSPSVHSAVCNEEIKIFDTLFTLFWGPGAWFYEYTKQATSEYIASTNNNTFTGCPSTTLNQTTPALSSIAASKSSTTSLVTSLHLNPVSLSGGIIGGIIVGVVAVVTTATFLGRFLWRKWNKGLGNRPGWHHIEPFTLDIPENTQGQLATYTTTPTTSVTPLALPPPPPYEHRYLQL</sequence>
<organism evidence="3 4">
    <name type="scientific">Rhodocollybia butyracea</name>
    <dbReference type="NCBI Taxonomy" id="206335"/>
    <lineage>
        <taxon>Eukaryota</taxon>
        <taxon>Fungi</taxon>
        <taxon>Dikarya</taxon>
        <taxon>Basidiomycota</taxon>
        <taxon>Agaricomycotina</taxon>
        <taxon>Agaricomycetes</taxon>
        <taxon>Agaricomycetidae</taxon>
        <taxon>Agaricales</taxon>
        <taxon>Marasmiineae</taxon>
        <taxon>Omphalotaceae</taxon>
        <taxon>Rhodocollybia</taxon>
    </lineage>
</organism>
<keyword evidence="1" id="KW-1133">Transmembrane helix</keyword>
<gene>
    <name evidence="3" type="ORF">BDP27DRAFT_1422661</name>
</gene>
<keyword evidence="4" id="KW-1185">Reference proteome</keyword>
<accession>A0A9P5PQK1</accession>
<comment type="caution">
    <text evidence="3">The sequence shown here is derived from an EMBL/GenBank/DDBJ whole genome shotgun (WGS) entry which is preliminary data.</text>
</comment>
<protein>
    <submittedName>
        <fullName evidence="3">Uncharacterized protein</fullName>
    </submittedName>
</protein>
<keyword evidence="1" id="KW-0812">Transmembrane</keyword>
<keyword evidence="1" id="KW-0472">Membrane</keyword>
<evidence type="ECO:0000313" key="4">
    <source>
        <dbReference type="Proteomes" id="UP000772434"/>
    </source>
</evidence>
<evidence type="ECO:0000256" key="2">
    <source>
        <dbReference type="SAM" id="SignalP"/>
    </source>
</evidence>
<dbReference type="OrthoDB" id="2757214at2759"/>
<feature type="transmembrane region" description="Helical" evidence="1">
    <location>
        <begin position="225"/>
        <end position="248"/>
    </location>
</feature>
<name>A0A9P5PQK1_9AGAR</name>
<evidence type="ECO:0000313" key="3">
    <source>
        <dbReference type="EMBL" id="KAF9067648.1"/>
    </source>
</evidence>
<proteinExistence type="predicted"/>
<reference evidence="3" key="1">
    <citation type="submission" date="2020-11" db="EMBL/GenBank/DDBJ databases">
        <authorList>
            <consortium name="DOE Joint Genome Institute"/>
            <person name="Ahrendt S."/>
            <person name="Riley R."/>
            <person name="Andreopoulos W."/>
            <person name="Labutti K."/>
            <person name="Pangilinan J."/>
            <person name="Ruiz-Duenas F.J."/>
            <person name="Barrasa J.M."/>
            <person name="Sanchez-Garcia M."/>
            <person name="Camarero S."/>
            <person name="Miyauchi S."/>
            <person name="Serrano A."/>
            <person name="Linde D."/>
            <person name="Babiker R."/>
            <person name="Drula E."/>
            <person name="Ayuso-Fernandez I."/>
            <person name="Pacheco R."/>
            <person name="Padilla G."/>
            <person name="Ferreira P."/>
            <person name="Barriuso J."/>
            <person name="Kellner H."/>
            <person name="Castanera R."/>
            <person name="Alfaro M."/>
            <person name="Ramirez L."/>
            <person name="Pisabarro A.G."/>
            <person name="Kuo A."/>
            <person name="Tritt A."/>
            <person name="Lipzen A."/>
            <person name="He G."/>
            <person name="Yan M."/>
            <person name="Ng V."/>
            <person name="Cullen D."/>
            <person name="Martin F."/>
            <person name="Rosso M.-N."/>
            <person name="Henrissat B."/>
            <person name="Hibbett D."/>
            <person name="Martinez A.T."/>
            <person name="Grigoriev I.V."/>
        </authorList>
    </citation>
    <scope>NUCLEOTIDE SEQUENCE</scope>
    <source>
        <strain evidence="3">AH 40177</strain>
    </source>
</reference>
<dbReference type="EMBL" id="JADNRY010000070">
    <property type="protein sequence ID" value="KAF9067648.1"/>
    <property type="molecule type" value="Genomic_DNA"/>
</dbReference>
<feature type="signal peptide" evidence="2">
    <location>
        <begin position="1"/>
        <end position="20"/>
    </location>
</feature>
<keyword evidence="2" id="KW-0732">Signal</keyword>
<evidence type="ECO:0000256" key="1">
    <source>
        <dbReference type="SAM" id="Phobius"/>
    </source>
</evidence>